<dbReference type="Pfam" id="PF07693">
    <property type="entry name" value="KAP_NTPase"/>
    <property type="match status" value="1"/>
</dbReference>
<dbReference type="PANTHER" id="PTHR22674">
    <property type="entry name" value="NTPASE, KAP FAMILY P-LOOP DOMAIN-CONTAINING 1"/>
    <property type="match status" value="1"/>
</dbReference>
<evidence type="ECO:0000259" key="2">
    <source>
        <dbReference type="Pfam" id="PF07693"/>
    </source>
</evidence>
<feature type="transmembrane region" description="Helical" evidence="1">
    <location>
        <begin position="55"/>
        <end position="72"/>
    </location>
</feature>
<dbReference type="AlphaFoldDB" id="A0A3D5IYE3"/>
<organism evidence="3 4">
    <name type="scientific">Zunongwangia profunda</name>
    <dbReference type="NCBI Taxonomy" id="398743"/>
    <lineage>
        <taxon>Bacteria</taxon>
        <taxon>Pseudomonadati</taxon>
        <taxon>Bacteroidota</taxon>
        <taxon>Flavobacteriia</taxon>
        <taxon>Flavobacteriales</taxon>
        <taxon>Flavobacteriaceae</taxon>
        <taxon>Zunongwangia</taxon>
    </lineage>
</organism>
<feature type="transmembrane region" description="Helical" evidence="1">
    <location>
        <begin position="119"/>
        <end position="138"/>
    </location>
</feature>
<dbReference type="InterPro" id="IPR011646">
    <property type="entry name" value="KAP_P-loop"/>
</dbReference>
<keyword evidence="1" id="KW-0472">Membrane</keyword>
<comment type="caution">
    <text evidence="3">The sequence shown here is derived from an EMBL/GenBank/DDBJ whole genome shotgun (WGS) entry which is preliminary data.</text>
</comment>
<dbReference type="InterPro" id="IPR027417">
    <property type="entry name" value="P-loop_NTPase"/>
</dbReference>
<reference evidence="3 4" key="1">
    <citation type="journal article" date="2018" name="Nat. Biotechnol.">
        <title>A standardized bacterial taxonomy based on genome phylogeny substantially revises the tree of life.</title>
        <authorList>
            <person name="Parks D.H."/>
            <person name="Chuvochina M."/>
            <person name="Waite D.W."/>
            <person name="Rinke C."/>
            <person name="Skarshewski A."/>
            <person name="Chaumeil P.A."/>
            <person name="Hugenholtz P."/>
        </authorList>
    </citation>
    <scope>NUCLEOTIDE SEQUENCE [LARGE SCALE GENOMIC DNA]</scope>
    <source>
        <strain evidence="3">UBA9359</strain>
    </source>
</reference>
<feature type="domain" description="KAP NTPase" evidence="2">
    <location>
        <begin position="170"/>
        <end position="457"/>
    </location>
</feature>
<dbReference type="PANTHER" id="PTHR22674:SF6">
    <property type="entry name" value="NTPASE KAP FAMILY P-LOOP DOMAIN-CONTAINING PROTEIN 1"/>
    <property type="match status" value="1"/>
</dbReference>
<dbReference type="RefSeq" id="WP_013074033.1">
    <property type="nucleotide sequence ID" value="NZ_CAJXAW010000060.1"/>
</dbReference>
<proteinExistence type="predicted"/>
<keyword evidence="1" id="KW-1133">Transmembrane helix</keyword>
<protein>
    <recommendedName>
        <fullName evidence="2">KAP NTPase domain-containing protein</fullName>
    </recommendedName>
</protein>
<dbReference type="InterPro" id="IPR052754">
    <property type="entry name" value="NTPase_KAP_P-loop"/>
</dbReference>
<evidence type="ECO:0000256" key="1">
    <source>
        <dbReference type="SAM" id="Phobius"/>
    </source>
</evidence>
<sequence length="998" mass="119872">MKRILEEIEKTFTARRVLIVFILVVVFFAKEIWIVSIIDKVLLVPKDFSNPVLDVLFIIASFCLSLWFIYLFRRRVYKASYTQINSVLAINVLLLYFFFEAEKYKWNYHGLLNTNFEYIWLMVIPLSIFLLIHFYSFLKPVKKIQRKLLPEYRLTSDNPKEKDERDLLGYDRVVKKLYQILINQESRKSLTIGLVGPWGNGKSSIIQMLLDKFEPNLSYKERFNQIFNKDLLDDYLIIHFLPYLNHQEEDLIKEFFRALSSKLKPYNGKLSNLVLEYSKRLVDLYKNKVNLNFFEKHITSFEKTSAKEMYDDINERLKETGKKIIVFVDDLDRLNAKEILQVLKLIRNSADFTNVIFLVAMDKEYIVKLLTGKQEILNARFIDKFFQLEVFLPAIRKESLRTIFKELLTEKTQQFRSEFPTELQEALNHQHNLFDDYIHNLRDVKRAVNQITLEYSYTGEAIKLKDLINFIYLKLKYPYFIKILQENKSKLLKYNKERDVVILEHDENQENSYDLLDFFRYESNFDHKILDKYSLYKDFKLEDGKDDHYFRYSHDDKVLIIKTLAYLFGEENETKDTKSIKKLSNFNMIIEQRLFEDYLGDDEFHDLFNNSGDALKELVKDKYESHKLPQLLDRITFYKPDSLAELKTLIETLAYIYDNRNNYNQYEDTLFKELGRKVQGFIDQNISEQDGLKMTIKNYLFENKILSLETRIRMLTALWEEKQNNHLWGLKDEYIFKTSVDIYKTFLGKYQDKLWRYNNYTFYHLGQKLSKIGSIKSEIVRLTKEFWTSQDIELLCVQSINIEPWSIQGFTLSDGIEYDFGSKREFVEFVNDHGLVNRPAIKEFRKFFDLYRRREYRGVIFFTFEKSELMKKKIESQRNDPQYTQEEYHGKKQLFFETSFLKLENDWQENRSLYTQENFINIQFTILDEKLSIFMATTDEGIQHLIDNRLSFLLNRILELEGNEIEFSFNEKDFKEGKNLLPKESNHYFKLISEQPKN</sequence>
<dbReference type="EMBL" id="DPMF01000071">
    <property type="protein sequence ID" value="HCV80066.1"/>
    <property type="molecule type" value="Genomic_DNA"/>
</dbReference>
<keyword evidence="1" id="KW-0812">Transmembrane</keyword>
<dbReference type="Gene3D" id="3.40.50.300">
    <property type="entry name" value="P-loop containing nucleotide triphosphate hydrolases"/>
    <property type="match status" value="1"/>
</dbReference>
<gene>
    <name evidence="3" type="ORF">DGQ38_03360</name>
</gene>
<evidence type="ECO:0000313" key="3">
    <source>
        <dbReference type="EMBL" id="HCV80066.1"/>
    </source>
</evidence>
<feature type="transmembrane region" description="Helical" evidence="1">
    <location>
        <begin position="79"/>
        <end position="99"/>
    </location>
</feature>
<name>A0A3D5IYE3_9FLAO</name>
<dbReference type="Proteomes" id="UP000264330">
    <property type="component" value="Unassembled WGS sequence"/>
</dbReference>
<dbReference type="SUPFAM" id="SSF52540">
    <property type="entry name" value="P-loop containing nucleoside triphosphate hydrolases"/>
    <property type="match status" value="1"/>
</dbReference>
<accession>A0A3D5IYE3</accession>
<evidence type="ECO:0000313" key="4">
    <source>
        <dbReference type="Proteomes" id="UP000264330"/>
    </source>
</evidence>
<feature type="transmembrane region" description="Helical" evidence="1">
    <location>
        <begin position="12"/>
        <end position="35"/>
    </location>
</feature>